<dbReference type="SUPFAM" id="SSF53187">
    <property type="entry name" value="Zn-dependent exopeptidases"/>
    <property type="match status" value="1"/>
</dbReference>
<accession>X1JNN5</accession>
<gene>
    <name evidence="3" type="ORF">S03H2_64985</name>
</gene>
<name>X1JNN5_9ZZZZ</name>
<feature type="domain" description="Peptidase M28" evidence="2">
    <location>
        <begin position="108"/>
        <end position="184"/>
    </location>
</feature>
<dbReference type="GO" id="GO:0006508">
    <property type="term" value="P:proteolysis"/>
    <property type="evidence" value="ECO:0007669"/>
    <property type="project" value="InterPro"/>
</dbReference>
<dbReference type="Gene3D" id="3.40.630.10">
    <property type="entry name" value="Zn peptidases"/>
    <property type="match status" value="1"/>
</dbReference>
<protein>
    <recommendedName>
        <fullName evidence="2">Peptidase M28 domain-containing protein</fullName>
    </recommendedName>
</protein>
<keyword evidence="1" id="KW-0472">Membrane</keyword>
<feature type="transmembrane region" description="Helical" evidence="1">
    <location>
        <begin position="43"/>
        <end position="67"/>
    </location>
</feature>
<proteinExistence type="predicted"/>
<dbReference type="InterPro" id="IPR045175">
    <property type="entry name" value="M28_fam"/>
</dbReference>
<feature type="transmembrane region" description="Helical" evidence="1">
    <location>
        <begin position="79"/>
        <end position="103"/>
    </location>
</feature>
<keyword evidence="1" id="KW-0812">Transmembrane</keyword>
<evidence type="ECO:0000313" key="3">
    <source>
        <dbReference type="EMBL" id="GAH83040.1"/>
    </source>
</evidence>
<dbReference type="AlphaFoldDB" id="X1JNN5"/>
<organism evidence="3">
    <name type="scientific">marine sediment metagenome</name>
    <dbReference type="NCBI Taxonomy" id="412755"/>
    <lineage>
        <taxon>unclassified sequences</taxon>
        <taxon>metagenomes</taxon>
        <taxon>ecological metagenomes</taxon>
    </lineage>
</organism>
<keyword evidence="1" id="KW-1133">Transmembrane helix</keyword>
<comment type="caution">
    <text evidence="3">The sequence shown here is derived from an EMBL/GenBank/DDBJ whole genome shotgun (WGS) entry which is preliminary data.</text>
</comment>
<dbReference type="PANTHER" id="PTHR12147:SF26">
    <property type="entry name" value="PEPTIDASE M28 DOMAIN-CONTAINING PROTEIN"/>
    <property type="match status" value="1"/>
</dbReference>
<sequence>MTSLKIYLQKYHQKKKVPNQPIIIFSAHYDSISSRIPYIMQKILMIIMKIIILPYMGLSIFISLWLILNIISITTLNTFLLFLVSVCSLITISVIIPIFLFLFTSSKSTGSMDNASGVSILIELAKKVKENPLTNYDVLFLWCGAEEWGLKGSKKFVAKYAKEYDKIYDLSKSININIDMVGSYIGLLNKSGLLFKKAINKNLNQL</sequence>
<evidence type="ECO:0000256" key="1">
    <source>
        <dbReference type="SAM" id="Phobius"/>
    </source>
</evidence>
<dbReference type="GO" id="GO:0008235">
    <property type="term" value="F:metalloexopeptidase activity"/>
    <property type="evidence" value="ECO:0007669"/>
    <property type="project" value="InterPro"/>
</dbReference>
<dbReference type="EMBL" id="BARU01042270">
    <property type="protein sequence ID" value="GAH83040.1"/>
    <property type="molecule type" value="Genomic_DNA"/>
</dbReference>
<dbReference type="Pfam" id="PF04389">
    <property type="entry name" value="Peptidase_M28"/>
    <property type="match status" value="1"/>
</dbReference>
<dbReference type="PANTHER" id="PTHR12147">
    <property type="entry name" value="METALLOPEPTIDASE M28 FAMILY MEMBER"/>
    <property type="match status" value="1"/>
</dbReference>
<reference evidence="3" key="1">
    <citation type="journal article" date="2014" name="Front. Microbiol.">
        <title>High frequency of phylogenetically diverse reductive dehalogenase-homologous genes in deep subseafloor sedimentary metagenomes.</title>
        <authorList>
            <person name="Kawai M."/>
            <person name="Futagami T."/>
            <person name="Toyoda A."/>
            <person name="Takaki Y."/>
            <person name="Nishi S."/>
            <person name="Hori S."/>
            <person name="Arai W."/>
            <person name="Tsubouchi T."/>
            <person name="Morono Y."/>
            <person name="Uchiyama I."/>
            <person name="Ito T."/>
            <person name="Fujiyama A."/>
            <person name="Inagaki F."/>
            <person name="Takami H."/>
        </authorList>
    </citation>
    <scope>NUCLEOTIDE SEQUENCE</scope>
    <source>
        <strain evidence="3">Expedition CK06-06</strain>
    </source>
</reference>
<evidence type="ECO:0000259" key="2">
    <source>
        <dbReference type="Pfam" id="PF04389"/>
    </source>
</evidence>
<dbReference type="InterPro" id="IPR007484">
    <property type="entry name" value="Peptidase_M28"/>
</dbReference>
<feature type="non-terminal residue" evidence="3">
    <location>
        <position position="206"/>
    </location>
</feature>